<dbReference type="Gene3D" id="3.30.200.20">
    <property type="entry name" value="Phosphorylase Kinase, domain 1"/>
    <property type="match status" value="1"/>
</dbReference>
<dbReference type="OMA" id="VEADNWE"/>
<gene>
    <name evidence="2" type="ORF">EPUS_01852</name>
</gene>
<name>U1GBU0_ENDPU</name>
<feature type="region of interest" description="Disordered" evidence="1">
    <location>
        <begin position="491"/>
        <end position="512"/>
    </location>
</feature>
<reference evidence="3" key="1">
    <citation type="journal article" date="2014" name="BMC Genomics">
        <title>Genome characteristics reveal the impact of lichenization on lichen-forming fungus Endocarpon pusillum Hedwig (Verrucariales, Ascomycota).</title>
        <authorList>
            <person name="Wang Y.-Y."/>
            <person name="Liu B."/>
            <person name="Zhang X.-Y."/>
            <person name="Zhou Q.-M."/>
            <person name="Zhang T."/>
            <person name="Li H."/>
            <person name="Yu Y.-F."/>
            <person name="Zhang X.-L."/>
            <person name="Hao X.-Y."/>
            <person name="Wang M."/>
            <person name="Wang L."/>
            <person name="Wei J.-C."/>
        </authorList>
    </citation>
    <scope>NUCLEOTIDE SEQUENCE [LARGE SCALE GENOMIC DNA]</scope>
    <source>
        <strain evidence="3">Z07020 / HMAS-L-300199</strain>
    </source>
</reference>
<keyword evidence="3" id="KW-1185">Reference proteome</keyword>
<evidence type="ECO:0000256" key="1">
    <source>
        <dbReference type="SAM" id="MobiDB-lite"/>
    </source>
</evidence>
<dbReference type="OrthoDB" id="25129at2759"/>
<dbReference type="SUPFAM" id="SSF56112">
    <property type="entry name" value="Protein kinase-like (PK-like)"/>
    <property type="match status" value="1"/>
</dbReference>
<dbReference type="RefSeq" id="XP_007804780.1">
    <property type="nucleotide sequence ID" value="XM_007806589.1"/>
</dbReference>
<evidence type="ECO:0000313" key="2">
    <source>
        <dbReference type="EMBL" id="ERF69523.1"/>
    </source>
</evidence>
<proteinExistence type="predicted"/>
<dbReference type="AlphaFoldDB" id="U1GBU0"/>
<dbReference type="GeneID" id="19236907"/>
<sequence length="512" mass="56786">MALDFIDYLAKIDPMQSYVVQRLTGGLVNITARATRLSKSDIPVSRFANHSSFILKYAPPYVAGIGPEAPFSTFRQTIEARALSLFLPSSNSLHHLCEETGVRIPVLLHHDQEEHVLIISDLGPLPNLSEFFDDLASITTATRVSKDSSARTSSVVTPISPAEGVMIGQKVGSFFAGLHQRTNVEMIQREPYHDPHLLKHDGMLDMVLEAAIRPVKEQLNLFPDLFPHDAVSMVYQCVEDNFTRTSDEDEKVIALGDCWTGALLIGLGHPTGPPEVAVIDWEFTCVGRGVNGDIAQLLAHLCLFEIAAAWQGRADSGATIKAIMEGLIREYRSRSDALTQIWLAKSNSLAPEPHSLTARLMRSAFLAHGAEIVNNAFWKDWMAQTMAIHVYGSYPPLASDIVLWVWTVGLPQQVDQHFNVASDSSPTKTNHFHPQWDHISSALKLNPTYSLDNLQCLCHTSPLYTQYRAGFTLQSKKQTMVYTAFTQWVEHGPKPKPGPKPRPSQPRPIPSV</sequence>
<dbReference type="Gene3D" id="3.90.1200.10">
    <property type="match status" value="1"/>
</dbReference>
<dbReference type="EMBL" id="KE721402">
    <property type="protein sequence ID" value="ERF69523.1"/>
    <property type="molecule type" value="Genomic_DNA"/>
</dbReference>
<feature type="compositionally biased region" description="Pro residues" evidence="1">
    <location>
        <begin position="495"/>
        <end position="512"/>
    </location>
</feature>
<dbReference type="eggNOG" id="ENOG502SVSU">
    <property type="taxonomic scope" value="Eukaryota"/>
</dbReference>
<evidence type="ECO:0008006" key="4">
    <source>
        <dbReference type="Google" id="ProtNLM"/>
    </source>
</evidence>
<accession>U1GBU0</accession>
<dbReference type="Proteomes" id="UP000019373">
    <property type="component" value="Unassembled WGS sequence"/>
</dbReference>
<dbReference type="HOGENOM" id="CLU_040823_0_0_1"/>
<protein>
    <recommendedName>
        <fullName evidence="4">Aminoglycoside phosphotransferase domain-containing protein</fullName>
    </recommendedName>
</protein>
<evidence type="ECO:0000313" key="3">
    <source>
        <dbReference type="Proteomes" id="UP000019373"/>
    </source>
</evidence>
<dbReference type="InterPro" id="IPR011009">
    <property type="entry name" value="Kinase-like_dom_sf"/>
</dbReference>
<organism evidence="2 3">
    <name type="scientific">Endocarpon pusillum (strain Z07020 / HMAS-L-300199)</name>
    <name type="common">Lichen-forming fungus</name>
    <dbReference type="NCBI Taxonomy" id="1263415"/>
    <lineage>
        <taxon>Eukaryota</taxon>
        <taxon>Fungi</taxon>
        <taxon>Dikarya</taxon>
        <taxon>Ascomycota</taxon>
        <taxon>Pezizomycotina</taxon>
        <taxon>Eurotiomycetes</taxon>
        <taxon>Chaetothyriomycetidae</taxon>
        <taxon>Verrucariales</taxon>
        <taxon>Verrucariaceae</taxon>
        <taxon>Endocarpon</taxon>
    </lineage>
</organism>